<organism evidence="1 2">
    <name type="scientific">Lentinula aff. detonsa</name>
    <dbReference type="NCBI Taxonomy" id="2804958"/>
    <lineage>
        <taxon>Eukaryota</taxon>
        <taxon>Fungi</taxon>
        <taxon>Dikarya</taxon>
        <taxon>Basidiomycota</taxon>
        <taxon>Agaricomycotina</taxon>
        <taxon>Agaricomycetes</taxon>
        <taxon>Agaricomycetidae</taxon>
        <taxon>Agaricales</taxon>
        <taxon>Marasmiineae</taxon>
        <taxon>Omphalotaceae</taxon>
        <taxon>Lentinula</taxon>
    </lineage>
</organism>
<reference evidence="1" key="1">
    <citation type="submission" date="2022-08" db="EMBL/GenBank/DDBJ databases">
        <authorList>
            <consortium name="DOE Joint Genome Institute"/>
            <person name="Min B."/>
            <person name="Riley R."/>
            <person name="Sierra-Patev S."/>
            <person name="Naranjo-Ortiz M."/>
            <person name="Looney B."/>
            <person name="Konkel Z."/>
            <person name="Slot J.C."/>
            <person name="Sakamoto Y."/>
            <person name="Steenwyk J.L."/>
            <person name="Rokas A."/>
            <person name="Carro J."/>
            <person name="Camarero S."/>
            <person name="Ferreira P."/>
            <person name="Molpeceres G."/>
            <person name="Ruiz-Duenas F.J."/>
            <person name="Serrano A."/>
            <person name="Henrissat B."/>
            <person name="Drula E."/>
            <person name="Hughes K.W."/>
            <person name="Mata J.L."/>
            <person name="Ishikawa N.K."/>
            <person name="Vargas-Isla R."/>
            <person name="Ushijima S."/>
            <person name="Smith C.A."/>
            <person name="Ahrendt S."/>
            <person name="Andreopoulos W."/>
            <person name="He G."/>
            <person name="Labutti K."/>
            <person name="Lipzen A."/>
            <person name="Ng V."/>
            <person name="Sandor L."/>
            <person name="Barry K."/>
            <person name="Martinez A.T."/>
            <person name="Xiao Y."/>
            <person name="Gibbons J.G."/>
            <person name="Terashima K."/>
            <person name="Hibbett D.S."/>
            <person name="Grigoriev I.V."/>
        </authorList>
    </citation>
    <scope>NUCLEOTIDE SEQUENCE</scope>
    <source>
        <strain evidence="1">TFB10291</strain>
    </source>
</reference>
<gene>
    <name evidence="1" type="ORF">GGU10DRAFT_378907</name>
</gene>
<name>A0AA38KPP7_9AGAR</name>
<evidence type="ECO:0000313" key="1">
    <source>
        <dbReference type="EMBL" id="KAJ3782106.1"/>
    </source>
</evidence>
<protein>
    <submittedName>
        <fullName evidence="1">Uncharacterized protein</fullName>
    </submittedName>
</protein>
<comment type="caution">
    <text evidence="1">The sequence shown here is derived from an EMBL/GenBank/DDBJ whole genome shotgun (WGS) entry which is preliminary data.</text>
</comment>
<dbReference type="Proteomes" id="UP001163798">
    <property type="component" value="Unassembled WGS sequence"/>
</dbReference>
<sequence>MSLGVMSYPMALSTRYEDPSFRQLGPRMPAPLRGETRLVLMRWLWKDPAHEDGEVPNFEGFRGEYIVVGPNPNGSIQVDANECWAICVGLQCLSVGMNMDFSKVANFHLFTLPMRFRQSVTDLGAEVDWSTPEKKKEDTDRFKKSALSSPHVLEFFNTAVVDDLLKRGRLHEGSGGQVLTQLPVWNAHYNAMKKAITGM</sequence>
<dbReference type="AlphaFoldDB" id="A0AA38KPP7"/>
<keyword evidence="2" id="KW-1185">Reference proteome</keyword>
<accession>A0AA38KPP7</accession>
<proteinExistence type="predicted"/>
<evidence type="ECO:0000313" key="2">
    <source>
        <dbReference type="Proteomes" id="UP001163798"/>
    </source>
</evidence>
<dbReference type="EMBL" id="MU793499">
    <property type="protein sequence ID" value="KAJ3782106.1"/>
    <property type="molecule type" value="Genomic_DNA"/>
</dbReference>